<keyword evidence="3" id="KW-1185">Reference proteome</keyword>
<feature type="transmembrane region" description="Helical" evidence="1">
    <location>
        <begin position="6"/>
        <end position="28"/>
    </location>
</feature>
<sequence>MTPAAIAAILLCVVLGALAVFQLALVFGAPLGRFAWGGADRVLPRAKRIGSVISIVLYAVFAWVFLMKAELVPMVLPELVVDVGAWVIAAYFAIGIPMNAISRSKSERYTMTPVVALLTVLSVIVALG</sequence>
<gene>
    <name evidence="2" type="ORF">QFZ26_001283</name>
</gene>
<dbReference type="Proteomes" id="UP001239083">
    <property type="component" value="Unassembled WGS sequence"/>
</dbReference>
<dbReference type="RefSeq" id="WP_307040395.1">
    <property type="nucleotide sequence ID" value="NZ_JAUSYY010000001.1"/>
</dbReference>
<protein>
    <submittedName>
        <fullName evidence="2">Uncharacterized protein</fullName>
    </submittedName>
</protein>
<keyword evidence="1" id="KW-0812">Transmembrane</keyword>
<feature type="transmembrane region" description="Helical" evidence="1">
    <location>
        <begin position="109"/>
        <end position="127"/>
    </location>
</feature>
<accession>A0ABU0R6L5</accession>
<evidence type="ECO:0000313" key="3">
    <source>
        <dbReference type="Proteomes" id="UP001239083"/>
    </source>
</evidence>
<organism evidence="2 3">
    <name type="scientific">Agromyces ramosus</name>
    <dbReference type="NCBI Taxonomy" id="33879"/>
    <lineage>
        <taxon>Bacteria</taxon>
        <taxon>Bacillati</taxon>
        <taxon>Actinomycetota</taxon>
        <taxon>Actinomycetes</taxon>
        <taxon>Micrococcales</taxon>
        <taxon>Microbacteriaceae</taxon>
        <taxon>Agromyces</taxon>
    </lineage>
</organism>
<name>A0ABU0R6L5_9MICO</name>
<keyword evidence="1" id="KW-0472">Membrane</keyword>
<reference evidence="2 3" key="1">
    <citation type="submission" date="2023-07" db="EMBL/GenBank/DDBJ databases">
        <title>Comparative genomics of wheat-associated soil bacteria to identify genetic determinants of phenazine resistance.</title>
        <authorList>
            <person name="Mouncey N."/>
        </authorList>
    </citation>
    <scope>NUCLEOTIDE SEQUENCE [LARGE SCALE GENOMIC DNA]</scope>
    <source>
        <strain evidence="2 3">V3I3</strain>
    </source>
</reference>
<evidence type="ECO:0000256" key="1">
    <source>
        <dbReference type="SAM" id="Phobius"/>
    </source>
</evidence>
<proteinExistence type="predicted"/>
<feature type="transmembrane region" description="Helical" evidence="1">
    <location>
        <begin position="49"/>
        <end position="67"/>
    </location>
</feature>
<comment type="caution">
    <text evidence="2">The sequence shown here is derived from an EMBL/GenBank/DDBJ whole genome shotgun (WGS) entry which is preliminary data.</text>
</comment>
<keyword evidence="1" id="KW-1133">Transmembrane helix</keyword>
<feature type="transmembrane region" description="Helical" evidence="1">
    <location>
        <begin position="79"/>
        <end position="97"/>
    </location>
</feature>
<dbReference type="EMBL" id="JAUSYY010000001">
    <property type="protein sequence ID" value="MDQ0893728.1"/>
    <property type="molecule type" value="Genomic_DNA"/>
</dbReference>
<evidence type="ECO:0000313" key="2">
    <source>
        <dbReference type="EMBL" id="MDQ0893728.1"/>
    </source>
</evidence>